<reference evidence="4" key="1">
    <citation type="submission" date="2016-11" db="UniProtKB">
        <authorList>
            <consortium name="WormBaseParasite"/>
        </authorList>
    </citation>
    <scope>IDENTIFICATION</scope>
</reference>
<accession>A0A1I7XRH5</accession>
<dbReference type="SMART" id="SM00054">
    <property type="entry name" value="EFh"/>
    <property type="match status" value="2"/>
</dbReference>
<name>A0A1I7XRH5_HETBA</name>
<dbReference type="InterPro" id="IPR018247">
    <property type="entry name" value="EF_Hand_1_Ca_BS"/>
</dbReference>
<dbReference type="InterPro" id="IPR002048">
    <property type="entry name" value="EF_hand_dom"/>
</dbReference>
<feature type="domain" description="EF-hand" evidence="2">
    <location>
        <begin position="84"/>
        <end position="119"/>
    </location>
</feature>
<keyword evidence="3" id="KW-1185">Reference proteome</keyword>
<dbReference type="GO" id="GO:0005509">
    <property type="term" value="F:calcium ion binding"/>
    <property type="evidence" value="ECO:0007669"/>
    <property type="project" value="InterPro"/>
</dbReference>
<keyword evidence="1" id="KW-0106">Calcium</keyword>
<dbReference type="PROSITE" id="PS00018">
    <property type="entry name" value="EF_HAND_1"/>
    <property type="match status" value="1"/>
</dbReference>
<dbReference type="WBParaSite" id="Hba_20091">
    <property type="protein sequence ID" value="Hba_20091"/>
    <property type="gene ID" value="Hba_20091"/>
</dbReference>
<evidence type="ECO:0000313" key="3">
    <source>
        <dbReference type="Proteomes" id="UP000095283"/>
    </source>
</evidence>
<proteinExistence type="predicted"/>
<dbReference type="CDD" id="cd00051">
    <property type="entry name" value="EFh"/>
    <property type="match status" value="1"/>
</dbReference>
<dbReference type="Pfam" id="PF13499">
    <property type="entry name" value="EF-hand_7"/>
    <property type="match status" value="1"/>
</dbReference>
<evidence type="ECO:0000313" key="4">
    <source>
        <dbReference type="WBParaSite" id="Hba_20091"/>
    </source>
</evidence>
<organism evidence="3 4">
    <name type="scientific">Heterorhabditis bacteriophora</name>
    <name type="common">Entomopathogenic nematode worm</name>
    <dbReference type="NCBI Taxonomy" id="37862"/>
    <lineage>
        <taxon>Eukaryota</taxon>
        <taxon>Metazoa</taxon>
        <taxon>Ecdysozoa</taxon>
        <taxon>Nematoda</taxon>
        <taxon>Chromadorea</taxon>
        <taxon>Rhabditida</taxon>
        <taxon>Rhabditina</taxon>
        <taxon>Rhabditomorpha</taxon>
        <taxon>Strongyloidea</taxon>
        <taxon>Heterorhabditidae</taxon>
        <taxon>Heterorhabditis</taxon>
    </lineage>
</organism>
<feature type="domain" description="EF-hand" evidence="2">
    <location>
        <begin position="128"/>
        <end position="163"/>
    </location>
</feature>
<protein>
    <submittedName>
        <fullName evidence="4">Calmodulin</fullName>
    </submittedName>
</protein>
<evidence type="ECO:0000256" key="1">
    <source>
        <dbReference type="ARBA" id="ARBA00022837"/>
    </source>
</evidence>
<dbReference type="PROSITE" id="PS50222">
    <property type="entry name" value="EF_HAND_2"/>
    <property type="match status" value="2"/>
</dbReference>
<dbReference type="SUPFAM" id="SSF47473">
    <property type="entry name" value="EF-hand"/>
    <property type="match status" value="1"/>
</dbReference>
<dbReference type="AlphaFoldDB" id="A0A1I7XRH5"/>
<sequence>MVILFRLRWPTVVTMIFCYCQKAGHFCCITPADKLLLLEESADVIVYSGKKTVVFATVKMDPQEAGDKPSLSTSTLNKINNMASWEHELREMFSHHDKDSSGFISKDDVLCMLLGADKDDQKNPVFKTHLKFLINIIKSADKDGDMKISFEEFKEYINKASSV</sequence>
<evidence type="ECO:0000259" key="2">
    <source>
        <dbReference type="PROSITE" id="PS50222"/>
    </source>
</evidence>
<dbReference type="InterPro" id="IPR011992">
    <property type="entry name" value="EF-hand-dom_pair"/>
</dbReference>
<dbReference type="Proteomes" id="UP000095283">
    <property type="component" value="Unplaced"/>
</dbReference>
<dbReference type="Gene3D" id="1.10.238.10">
    <property type="entry name" value="EF-hand"/>
    <property type="match status" value="1"/>
</dbReference>